<dbReference type="PANTHER" id="PTHR19375">
    <property type="entry name" value="HEAT SHOCK PROTEIN 70KDA"/>
    <property type="match status" value="1"/>
</dbReference>
<dbReference type="GO" id="GO:0140662">
    <property type="term" value="F:ATP-dependent protein folding chaperone"/>
    <property type="evidence" value="ECO:0007669"/>
    <property type="project" value="InterPro"/>
</dbReference>
<evidence type="ECO:0000313" key="5">
    <source>
        <dbReference type="Proteomes" id="UP000265515"/>
    </source>
</evidence>
<dbReference type="InterPro" id="IPR018181">
    <property type="entry name" value="Heat_shock_70_CS"/>
</dbReference>
<evidence type="ECO:0000313" key="4">
    <source>
        <dbReference type="EMBL" id="GBG75954.1"/>
    </source>
</evidence>
<dbReference type="PROSITE" id="PS00297">
    <property type="entry name" value="HSP70_1"/>
    <property type="match status" value="1"/>
</dbReference>
<dbReference type="InterPro" id="IPR013126">
    <property type="entry name" value="Hsp_70_fam"/>
</dbReference>
<dbReference type="PROSITE" id="PS00329">
    <property type="entry name" value="HSP70_2"/>
    <property type="match status" value="1"/>
</dbReference>
<keyword evidence="2 3" id="KW-0067">ATP-binding</keyword>
<dbReference type="Gene3D" id="3.30.30.30">
    <property type="match status" value="1"/>
</dbReference>
<reference evidence="4 5" key="1">
    <citation type="journal article" date="2018" name="Cell">
        <title>The Chara Genome: Secondary Complexity and Implications for Plant Terrestrialization.</title>
        <authorList>
            <person name="Nishiyama T."/>
            <person name="Sakayama H."/>
            <person name="Vries J.D."/>
            <person name="Buschmann H."/>
            <person name="Saint-Marcoux D."/>
            <person name="Ullrich K.K."/>
            <person name="Haas F.B."/>
            <person name="Vanderstraeten L."/>
            <person name="Becker D."/>
            <person name="Lang D."/>
            <person name="Vosolsobe S."/>
            <person name="Rombauts S."/>
            <person name="Wilhelmsson P.K.I."/>
            <person name="Janitza P."/>
            <person name="Kern R."/>
            <person name="Heyl A."/>
            <person name="Rumpler F."/>
            <person name="Villalobos L.I.A.C."/>
            <person name="Clay J.M."/>
            <person name="Skokan R."/>
            <person name="Toyoda A."/>
            <person name="Suzuki Y."/>
            <person name="Kagoshima H."/>
            <person name="Schijlen E."/>
            <person name="Tajeshwar N."/>
            <person name="Catarino B."/>
            <person name="Hetherington A.J."/>
            <person name="Saltykova A."/>
            <person name="Bonnot C."/>
            <person name="Breuninger H."/>
            <person name="Symeonidi A."/>
            <person name="Radhakrishnan G.V."/>
            <person name="Van Nieuwerburgh F."/>
            <person name="Deforce D."/>
            <person name="Chang C."/>
            <person name="Karol K.G."/>
            <person name="Hedrich R."/>
            <person name="Ulvskov P."/>
            <person name="Glockner G."/>
            <person name="Delwiche C.F."/>
            <person name="Petrasek J."/>
            <person name="Van de Peer Y."/>
            <person name="Friml J."/>
            <person name="Beilby M."/>
            <person name="Dolan L."/>
            <person name="Kohara Y."/>
            <person name="Sugano S."/>
            <person name="Fujiyama A."/>
            <person name="Delaux P.-M."/>
            <person name="Quint M."/>
            <person name="TheiBen G."/>
            <person name="Hagemann M."/>
            <person name="Harholt J."/>
            <person name="Dunand C."/>
            <person name="Zachgo S."/>
            <person name="Langdale J."/>
            <person name="Maumus F."/>
            <person name="Straeten D.V.D."/>
            <person name="Gould S.B."/>
            <person name="Rensing S.A."/>
        </authorList>
    </citation>
    <scope>NUCLEOTIDE SEQUENCE [LARGE SCALE GENOMIC DNA]</scope>
    <source>
        <strain evidence="4 5">S276</strain>
    </source>
</reference>
<evidence type="ECO:0000256" key="1">
    <source>
        <dbReference type="ARBA" id="ARBA00022741"/>
    </source>
</evidence>
<dbReference type="Gene3D" id="3.90.640.10">
    <property type="entry name" value="Actin, Chain A, domain 4"/>
    <property type="match status" value="1"/>
</dbReference>
<gene>
    <name evidence="4" type="ORF">CBR_g21196</name>
</gene>
<dbReference type="FunFam" id="3.90.640.10:FF:000003">
    <property type="entry name" value="Molecular chaperone DnaK"/>
    <property type="match status" value="1"/>
</dbReference>
<dbReference type="GO" id="GO:0005524">
    <property type="term" value="F:ATP binding"/>
    <property type="evidence" value="ECO:0007669"/>
    <property type="project" value="UniProtKB-KW"/>
</dbReference>
<comment type="similarity">
    <text evidence="3">Belongs to the heat shock protein 70 family.</text>
</comment>
<dbReference type="Gene3D" id="2.60.34.10">
    <property type="entry name" value="Substrate Binding Domain Of DNAk, Chain A, domain 1"/>
    <property type="match status" value="1"/>
</dbReference>
<dbReference type="Proteomes" id="UP000265515">
    <property type="component" value="Unassembled WGS sequence"/>
</dbReference>
<dbReference type="SUPFAM" id="SSF53067">
    <property type="entry name" value="Actin-like ATPase domain"/>
    <property type="match status" value="2"/>
</dbReference>
<dbReference type="InterPro" id="IPR043129">
    <property type="entry name" value="ATPase_NBD"/>
</dbReference>
<dbReference type="AlphaFoldDB" id="A0A388L0V6"/>
<dbReference type="InterPro" id="IPR029047">
    <property type="entry name" value="HSP70_peptide-bd_sf"/>
</dbReference>
<comment type="caution">
    <text evidence="4">The sequence shown here is derived from an EMBL/GenBank/DDBJ whole genome shotgun (WGS) entry which is preliminary data.</text>
</comment>
<keyword evidence="5" id="KW-1185">Reference proteome</keyword>
<dbReference type="STRING" id="69332.A0A388L0V6"/>
<organism evidence="4 5">
    <name type="scientific">Chara braunii</name>
    <name type="common">Braun's stonewort</name>
    <dbReference type="NCBI Taxonomy" id="69332"/>
    <lineage>
        <taxon>Eukaryota</taxon>
        <taxon>Viridiplantae</taxon>
        <taxon>Streptophyta</taxon>
        <taxon>Charophyceae</taxon>
        <taxon>Charales</taxon>
        <taxon>Characeae</taxon>
        <taxon>Chara</taxon>
    </lineage>
</organism>
<dbReference type="FunFam" id="3.30.30.30:FF:000001">
    <property type="entry name" value="heat shock 70 kDa protein-like"/>
    <property type="match status" value="1"/>
</dbReference>
<dbReference type="Gramene" id="GBG75954">
    <property type="protein sequence ID" value="GBG75954"/>
    <property type="gene ID" value="CBR_g21196"/>
</dbReference>
<name>A0A388L0V6_CHABU</name>
<keyword evidence="1 3" id="KW-0547">Nucleotide-binding</keyword>
<proteinExistence type="inferred from homology"/>
<sequence length="632" mass="69870">MTVDEFPVLDRKRYAMEDNPVIGIDLGTSYCCVAVFRNIDDIEIAPNHLGHRITPSCVAFTRHNGCLVGDAAKRHGMTNPEECIFEVKRLMGRFFNDATVQQDKKKWPFGVSSGPAGKVVLSVPKASGRQRSFKPEEISALLLKEMKEIAEKFSNWGSITDAVITVPAYFNHRQRKATMAAGVSAGLNVLRLMSEPTAAALAYGHQRLIRRGRVEKNILVFDLGGGTFDVSIVSVKAGPDEDRSFVVKAVVGDSHLGGADIDQRLLEHAMQHFKNQLHGKDFLANKRILPRLNQAVVDAKHALSAKGVTMADINLEYSDDVLTLKLGRLKLEALNEDLFRKCMTIVEQALSDAKMSKDEISDVVLAGGSTRIPKVQEMLTTFFGEAPIKFVNPDEVVAFGAAVQAGLLARSNKCAEASISVRDVTSVSFGVDSRLGIMNILVPRNSPLPAASGSTEFPLDHHQSIPVELYEGERALCAHNRCLGKLHVDPFTPGPATLKTVLRVVLTIDAHGILHATAEVLARHKDIGRKVETMVTLDTDVVQSSADGTDTMDWYTAEAKAEDARIWAAKESMKKLRHLILKLQAEHSSNKSDTDLEKHLRKDWEWYEGLKKLASKEEFDRRYDKLQKYQSP</sequence>
<dbReference type="PROSITE" id="PS01036">
    <property type="entry name" value="HSP70_3"/>
    <property type="match status" value="1"/>
</dbReference>
<evidence type="ECO:0000256" key="2">
    <source>
        <dbReference type="ARBA" id="ARBA00022840"/>
    </source>
</evidence>
<dbReference type="SUPFAM" id="SSF100920">
    <property type="entry name" value="Heat shock protein 70kD (HSP70), peptide-binding domain"/>
    <property type="match status" value="1"/>
</dbReference>
<evidence type="ECO:0000256" key="3">
    <source>
        <dbReference type="RuleBase" id="RU003322"/>
    </source>
</evidence>
<dbReference type="Pfam" id="PF00012">
    <property type="entry name" value="HSP70"/>
    <property type="match status" value="1"/>
</dbReference>
<dbReference type="PRINTS" id="PR00301">
    <property type="entry name" value="HEATSHOCK70"/>
</dbReference>
<dbReference type="CDD" id="cd24028">
    <property type="entry name" value="ASKHA_NBD_HSP70_HSPA1-like"/>
    <property type="match status" value="1"/>
</dbReference>
<protein>
    <submittedName>
        <fullName evidence="4">Uncharacterized protein</fullName>
    </submittedName>
</protein>
<dbReference type="EMBL" id="BFEA01000234">
    <property type="protein sequence ID" value="GBG75954.1"/>
    <property type="molecule type" value="Genomic_DNA"/>
</dbReference>
<accession>A0A388L0V6</accession>
<dbReference type="Gene3D" id="3.30.420.40">
    <property type="match status" value="2"/>
</dbReference>